<sequence length="297" mass="34406">MEGLSSIFNWYNYDTRLYEKTNRRNRVNSNSEACGSSHKINQNYKDVCTRLRCVIDYINVHAGNVISIIAKDLTGPGGEEELKLLPRLYGLPRLKASNFQVSCHMANNMSSCGIFPIFDKNISDDCVDMMKKKIGRAQMLLSHQMSIDKTVDLSTHYKPLDFDSQHHHPTPSQVRYSLNLPRGVRPPPAPEPERRGGFYTTVPRAMLDKLAEMAKMYDIWVEVVLEARAMTREQVREHEVYLRERRERAERVEREREEGARREEEREWRVRRENTLGRGGLGGWALDSGFWTMVLGT</sequence>
<evidence type="ECO:0000313" key="3">
    <source>
        <dbReference type="EMBL" id="PSN63107.1"/>
    </source>
</evidence>
<feature type="region of interest" description="Disordered" evidence="2">
    <location>
        <begin position="162"/>
        <end position="197"/>
    </location>
</feature>
<dbReference type="OrthoDB" id="3800307at2759"/>
<evidence type="ECO:0000256" key="2">
    <source>
        <dbReference type="SAM" id="MobiDB-lite"/>
    </source>
</evidence>
<dbReference type="EMBL" id="KZ678140">
    <property type="protein sequence ID" value="PSN63107.1"/>
    <property type="molecule type" value="Genomic_DNA"/>
</dbReference>
<protein>
    <submittedName>
        <fullName evidence="3">Uncharacterized protein</fullName>
    </submittedName>
</protein>
<feature type="coiled-coil region" evidence="1">
    <location>
        <begin position="235"/>
        <end position="262"/>
    </location>
</feature>
<gene>
    <name evidence="3" type="ORF">BS50DRAFT_591309</name>
</gene>
<reference evidence="3 4" key="1">
    <citation type="journal article" date="2018" name="Front. Microbiol.">
        <title>Genome-Wide Analysis of Corynespora cassiicola Leaf Fall Disease Putative Effectors.</title>
        <authorList>
            <person name="Lopez D."/>
            <person name="Ribeiro S."/>
            <person name="Label P."/>
            <person name="Fumanal B."/>
            <person name="Venisse J.S."/>
            <person name="Kohler A."/>
            <person name="de Oliveira R.R."/>
            <person name="Labutti K."/>
            <person name="Lipzen A."/>
            <person name="Lail K."/>
            <person name="Bauer D."/>
            <person name="Ohm R.A."/>
            <person name="Barry K.W."/>
            <person name="Spatafora J."/>
            <person name="Grigoriev I.V."/>
            <person name="Martin F.M."/>
            <person name="Pujade-Renaud V."/>
        </authorList>
    </citation>
    <scope>NUCLEOTIDE SEQUENCE [LARGE SCALE GENOMIC DNA]</scope>
    <source>
        <strain evidence="3 4">Philippines</strain>
    </source>
</reference>
<name>A0A2T2NCF0_CORCC</name>
<accession>A0A2T2NCF0</accession>
<dbReference type="Proteomes" id="UP000240883">
    <property type="component" value="Unassembled WGS sequence"/>
</dbReference>
<proteinExistence type="predicted"/>
<organism evidence="3 4">
    <name type="scientific">Corynespora cassiicola Philippines</name>
    <dbReference type="NCBI Taxonomy" id="1448308"/>
    <lineage>
        <taxon>Eukaryota</taxon>
        <taxon>Fungi</taxon>
        <taxon>Dikarya</taxon>
        <taxon>Ascomycota</taxon>
        <taxon>Pezizomycotina</taxon>
        <taxon>Dothideomycetes</taxon>
        <taxon>Pleosporomycetidae</taxon>
        <taxon>Pleosporales</taxon>
        <taxon>Corynesporascaceae</taxon>
        <taxon>Corynespora</taxon>
    </lineage>
</organism>
<evidence type="ECO:0000313" key="4">
    <source>
        <dbReference type="Proteomes" id="UP000240883"/>
    </source>
</evidence>
<keyword evidence="1" id="KW-0175">Coiled coil</keyword>
<dbReference type="AlphaFoldDB" id="A0A2T2NCF0"/>
<evidence type="ECO:0000256" key="1">
    <source>
        <dbReference type="SAM" id="Coils"/>
    </source>
</evidence>
<keyword evidence="4" id="KW-1185">Reference proteome</keyword>